<dbReference type="EMBL" id="CMVM020000328">
    <property type="status" value="NOT_ANNOTATED_CDS"/>
    <property type="molecule type" value="Genomic_DNA"/>
</dbReference>
<evidence type="ECO:0000259" key="1">
    <source>
        <dbReference type="PROSITE" id="PS50181"/>
    </source>
</evidence>
<feature type="domain" description="F-box" evidence="1">
    <location>
        <begin position="10"/>
        <end position="56"/>
    </location>
</feature>
<protein>
    <submittedName>
        <fullName evidence="2">F-box domain-containing protein</fullName>
    </submittedName>
</protein>
<name>A0A8R1XM83_ONCVO</name>
<dbReference type="AlphaFoldDB" id="A0A8R1XM83"/>
<sequence>MMKYRLKRENVNVTNLPDEIIELICSYISPVKLCLSGWKRVSKDFSKMLQQVYMNIGVLNTIAGQDCKFFEQFCLFEAYENKVSSFQDILLFFFKVTIKPKKNIYDIIVKCHILYL</sequence>
<accession>A0A8R1XM83</accession>
<evidence type="ECO:0000313" key="3">
    <source>
        <dbReference type="Proteomes" id="UP000024404"/>
    </source>
</evidence>
<keyword evidence="3" id="KW-1185">Reference proteome</keyword>
<dbReference type="InterPro" id="IPR001810">
    <property type="entry name" value="F-box_dom"/>
</dbReference>
<dbReference type="EnsemblMetazoa" id="OVOC10214.1">
    <property type="protein sequence ID" value="OVOC10214.1"/>
    <property type="gene ID" value="WBGene00247023"/>
</dbReference>
<reference evidence="2" key="2">
    <citation type="submission" date="2022-06" db="UniProtKB">
        <authorList>
            <consortium name="EnsemblMetazoa"/>
        </authorList>
    </citation>
    <scope>IDENTIFICATION</scope>
</reference>
<proteinExistence type="predicted"/>
<dbReference type="PROSITE" id="PS50181">
    <property type="entry name" value="FBOX"/>
    <property type="match status" value="1"/>
</dbReference>
<organism evidence="2 3">
    <name type="scientific">Onchocerca volvulus</name>
    <dbReference type="NCBI Taxonomy" id="6282"/>
    <lineage>
        <taxon>Eukaryota</taxon>
        <taxon>Metazoa</taxon>
        <taxon>Ecdysozoa</taxon>
        <taxon>Nematoda</taxon>
        <taxon>Chromadorea</taxon>
        <taxon>Rhabditida</taxon>
        <taxon>Spirurina</taxon>
        <taxon>Spiruromorpha</taxon>
        <taxon>Filarioidea</taxon>
        <taxon>Onchocercidae</taxon>
        <taxon>Onchocerca</taxon>
    </lineage>
</organism>
<dbReference type="Proteomes" id="UP000024404">
    <property type="component" value="Unassembled WGS sequence"/>
</dbReference>
<evidence type="ECO:0000313" key="2">
    <source>
        <dbReference type="EnsemblMetazoa" id="OVOC10214.1"/>
    </source>
</evidence>
<reference evidence="3" key="1">
    <citation type="submission" date="2013-10" db="EMBL/GenBank/DDBJ databases">
        <title>Genome sequencing of Onchocerca volvulus.</title>
        <authorList>
            <person name="Cotton J."/>
            <person name="Tsai J."/>
            <person name="Stanley E."/>
            <person name="Tracey A."/>
            <person name="Holroyd N."/>
            <person name="Lustigman S."/>
            <person name="Berriman M."/>
        </authorList>
    </citation>
    <scope>NUCLEOTIDE SEQUENCE</scope>
</reference>